<comment type="caution">
    <text evidence="1">The sequence shown here is derived from an EMBL/GenBank/DDBJ whole genome shotgun (WGS) entry which is preliminary data.</text>
</comment>
<dbReference type="AlphaFoldDB" id="A0A543E3Q1"/>
<reference evidence="1 2" key="1">
    <citation type="submission" date="2019-06" db="EMBL/GenBank/DDBJ databases">
        <title>Sequencing the genomes of 1000 actinobacteria strains.</title>
        <authorList>
            <person name="Klenk H.-P."/>
        </authorList>
    </citation>
    <scope>NUCLEOTIDE SEQUENCE [LARGE SCALE GENOMIC DNA]</scope>
    <source>
        <strain evidence="1 2">DSM 45301</strain>
    </source>
</reference>
<accession>A0A543E3Q1</accession>
<evidence type="ECO:0000313" key="2">
    <source>
        <dbReference type="Proteomes" id="UP000315677"/>
    </source>
</evidence>
<dbReference type="OrthoDB" id="3578255at2"/>
<name>A0A543E3Q1_9PSEU</name>
<sequence length="98" mass="11104">MSFEVVSAYTLLVGDADEPATVSVHSTAEDAWRALDREVRRRCGMRPRPRRRTDADATARFANAWRAGDPETRYWNVTVHRLPIPLPVIARETVVSGR</sequence>
<organism evidence="1 2">
    <name type="scientific">Pseudonocardia kunmingensis</name>
    <dbReference type="NCBI Taxonomy" id="630975"/>
    <lineage>
        <taxon>Bacteria</taxon>
        <taxon>Bacillati</taxon>
        <taxon>Actinomycetota</taxon>
        <taxon>Actinomycetes</taxon>
        <taxon>Pseudonocardiales</taxon>
        <taxon>Pseudonocardiaceae</taxon>
        <taxon>Pseudonocardia</taxon>
    </lineage>
</organism>
<protein>
    <submittedName>
        <fullName evidence="1">Uncharacterized protein</fullName>
    </submittedName>
</protein>
<proteinExistence type="predicted"/>
<dbReference type="EMBL" id="VFPA01000001">
    <property type="protein sequence ID" value="TQM16079.1"/>
    <property type="molecule type" value="Genomic_DNA"/>
</dbReference>
<gene>
    <name evidence="1" type="ORF">FB558_2882</name>
</gene>
<dbReference type="Proteomes" id="UP000315677">
    <property type="component" value="Unassembled WGS sequence"/>
</dbReference>
<keyword evidence="2" id="KW-1185">Reference proteome</keyword>
<evidence type="ECO:0000313" key="1">
    <source>
        <dbReference type="EMBL" id="TQM16079.1"/>
    </source>
</evidence>